<proteinExistence type="predicted"/>
<gene>
    <name evidence="1" type="ORF">EVAR_19469_1</name>
</gene>
<name>A0A4C1V992_EUMVA</name>
<sequence length="90" mass="10418">MYSWFPCNLVSAEPERAGRPAARITQRGAVTRSPRPGRARARGWTRVRHAPPQPFYFRLRDLDLKPHTPAHCGDKVRDRRLNVLSEGWNE</sequence>
<dbReference type="EMBL" id="BGZK01000301">
    <property type="protein sequence ID" value="GBP35249.1"/>
    <property type="molecule type" value="Genomic_DNA"/>
</dbReference>
<comment type="caution">
    <text evidence="1">The sequence shown here is derived from an EMBL/GenBank/DDBJ whole genome shotgun (WGS) entry which is preliminary data.</text>
</comment>
<evidence type="ECO:0000313" key="2">
    <source>
        <dbReference type="Proteomes" id="UP000299102"/>
    </source>
</evidence>
<reference evidence="1 2" key="1">
    <citation type="journal article" date="2019" name="Commun. Biol.">
        <title>The bagworm genome reveals a unique fibroin gene that provides high tensile strength.</title>
        <authorList>
            <person name="Kono N."/>
            <person name="Nakamura H."/>
            <person name="Ohtoshi R."/>
            <person name="Tomita M."/>
            <person name="Numata K."/>
            <person name="Arakawa K."/>
        </authorList>
    </citation>
    <scope>NUCLEOTIDE SEQUENCE [LARGE SCALE GENOMIC DNA]</scope>
</reference>
<protein>
    <submittedName>
        <fullName evidence="1">Uncharacterized protein</fullName>
    </submittedName>
</protein>
<dbReference type="AlphaFoldDB" id="A0A4C1V992"/>
<keyword evidence="2" id="KW-1185">Reference proteome</keyword>
<dbReference type="Proteomes" id="UP000299102">
    <property type="component" value="Unassembled WGS sequence"/>
</dbReference>
<organism evidence="1 2">
    <name type="scientific">Eumeta variegata</name>
    <name type="common">Bagworm moth</name>
    <name type="synonym">Eumeta japonica</name>
    <dbReference type="NCBI Taxonomy" id="151549"/>
    <lineage>
        <taxon>Eukaryota</taxon>
        <taxon>Metazoa</taxon>
        <taxon>Ecdysozoa</taxon>
        <taxon>Arthropoda</taxon>
        <taxon>Hexapoda</taxon>
        <taxon>Insecta</taxon>
        <taxon>Pterygota</taxon>
        <taxon>Neoptera</taxon>
        <taxon>Endopterygota</taxon>
        <taxon>Lepidoptera</taxon>
        <taxon>Glossata</taxon>
        <taxon>Ditrysia</taxon>
        <taxon>Tineoidea</taxon>
        <taxon>Psychidae</taxon>
        <taxon>Oiketicinae</taxon>
        <taxon>Eumeta</taxon>
    </lineage>
</organism>
<evidence type="ECO:0000313" key="1">
    <source>
        <dbReference type="EMBL" id="GBP35249.1"/>
    </source>
</evidence>
<accession>A0A4C1V992</accession>